<evidence type="ECO:0000313" key="1">
    <source>
        <dbReference type="EMBL" id="MFH6604102.1"/>
    </source>
</evidence>
<accession>A0ACC7LKK0</accession>
<evidence type="ECO:0000313" key="2">
    <source>
        <dbReference type="Proteomes" id="UP001595191"/>
    </source>
</evidence>
<gene>
    <name evidence="1" type="primary">ettA</name>
    <name evidence="1" type="ORF">ACEZ3G_11485</name>
</gene>
<organism evidence="1 2">
    <name type="scientific">Meishania litoralis</name>
    <dbReference type="NCBI Taxonomy" id="3434685"/>
    <lineage>
        <taxon>Bacteria</taxon>
        <taxon>Pseudomonadati</taxon>
        <taxon>Bacteroidota</taxon>
        <taxon>Flavobacteriia</taxon>
        <taxon>Flavobacteriales</taxon>
        <taxon>Flavobacteriaceae</taxon>
        <taxon>Meishania</taxon>
    </lineage>
</organism>
<keyword evidence="2" id="KW-1185">Reference proteome</keyword>
<sequence length="563" mass="63737">MSDDKKVIFSMAGVTKTYKNANTPVLKNIYLSFFYGAKIGILGLNGSGKSTLLKIIAGVDKNYQGDVVFSPGYQVGYLEQEPQLDETKTVIEVVREGVSETVAILDEYNKINDMFGLPEVYEDADKMQMLMDKQAELQDKIDAANAWELDTKLEIAMDALRTPEADKKIGVLSGGERRRVALCRLLLQEPQILLLDEPTNHLDAESVHWLEHHLAQYKGTVIAVTHDRYFLDNVAGWILELDRGEGIPWKGNYSSWLDQKSKRLAQESKSASKRQKTLERELEWVRQGAKGRQTKQKARLKNYDKLMSQDQKQLDEKLEIYIPNGPRLGTNVIEAKGVAKAYGDKLLYEDLNFKLPQAGIVGIIGPNGAGKTTIFRMIMGEETPDKGEFEVGDTAKIAYVDQSHSNIDPDKTIWQNFSDEQELVMMGGRQVNSRAYLSRFNFSGSEQNKKVNMLSGGERNRLHLAMTLKEEGNVLLLDEPTNDLDVNTLRALEEGLENFAGCAVVISHDRWFLDRICTHILAFEGDSQVYFFEGSFSDYEENRRKRLGADTIPKRLKYKKLVR</sequence>
<name>A0ACC7LKK0_9FLAO</name>
<dbReference type="EMBL" id="JBHFPV010000002">
    <property type="protein sequence ID" value="MFH6604102.1"/>
    <property type="molecule type" value="Genomic_DNA"/>
</dbReference>
<proteinExistence type="predicted"/>
<reference evidence="1" key="1">
    <citation type="submission" date="2024-09" db="EMBL/GenBank/DDBJ databases">
        <authorList>
            <person name="Liu J."/>
        </authorList>
    </citation>
    <scope>NUCLEOTIDE SEQUENCE</scope>
    <source>
        <strain evidence="1">NBU2967</strain>
    </source>
</reference>
<comment type="caution">
    <text evidence="1">The sequence shown here is derived from an EMBL/GenBank/DDBJ whole genome shotgun (WGS) entry which is preliminary data.</text>
</comment>
<protein>
    <submittedName>
        <fullName evidence="1">Energy-dependent translational throttle protein EttA</fullName>
    </submittedName>
</protein>
<dbReference type="Proteomes" id="UP001595191">
    <property type="component" value="Unassembled WGS sequence"/>
</dbReference>